<dbReference type="NCBIfam" id="NF047539">
    <property type="entry name" value="XAC2610_fam"/>
    <property type="match status" value="1"/>
</dbReference>
<dbReference type="InterPro" id="IPR058087">
    <property type="entry name" value="XAC2610_dom"/>
</dbReference>
<dbReference type="STRING" id="619805.SAMN05660477_00567"/>
<gene>
    <name evidence="1" type="ORF">SAMN05660477_00567</name>
</gene>
<dbReference type="OrthoDB" id="789281at2"/>
<dbReference type="EMBL" id="FUYZ01000001">
    <property type="protein sequence ID" value="SKB66163.1"/>
    <property type="molecule type" value="Genomic_DNA"/>
</dbReference>
<reference evidence="1 2" key="1">
    <citation type="submission" date="2017-02" db="EMBL/GenBank/DDBJ databases">
        <authorList>
            <person name="Peterson S.W."/>
        </authorList>
    </citation>
    <scope>NUCLEOTIDE SEQUENCE [LARGE SCALE GENOMIC DNA]</scope>
    <source>
        <strain evidence="1 2">DSM 22323</strain>
    </source>
</reference>
<evidence type="ECO:0000313" key="1">
    <source>
        <dbReference type="EMBL" id="SKB66163.1"/>
    </source>
</evidence>
<accession>A0A1T5D3I0</accession>
<organism evidence="1 2">
    <name type="scientific">Soonwooa buanensis</name>
    <dbReference type="NCBI Taxonomy" id="619805"/>
    <lineage>
        <taxon>Bacteria</taxon>
        <taxon>Pseudomonadati</taxon>
        <taxon>Bacteroidota</taxon>
        <taxon>Flavobacteriia</taxon>
        <taxon>Flavobacteriales</taxon>
        <taxon>Weeksellaceae</taxon>
        <taxon>Chryseobacterium group</taxon>
        <taxon>Soonwooa</taxon>
    </lineage>
</organism>
<keyword evidence="2" id="KW-1185">Reference proteome</keyword>
<dbReference type="Proteomes" id="UP000191112">
    <property type="component" value="Unassembled WGS sequence"/>
</dbReference>
<proteinExistence type="predicted"/>
<protein>
    <submittedName>
        <fullName evidence="1">Uncharacterized protein</fullName>
    </submittedName>
</protein>
<dbReference type="AlphaFoldDB" id="A0A1T5D3I0"/>
<sequence>MKTSVLFIFILVCSSFYYYQETQKFSDSKTVIKNNQYKLDVVQKNLNEEALVSFSLFKKINKKWIKLQDYRFKKQNFFLSVDTSEDLNNDGYKDVKISFAQAARGANEINRLFVFDPKSQKLIDMENSADYPNLHYNEKKDCVTSDIFYGGSATYFLKIKKNKLEPFGKVEFYNDSISSYKIVQGKEILLKKQAYDSDQGATFFSNFDPVEE</sequence>
<dbReference type="RefSeq" id="WP_079665833.1">
    <property type="nucleotide sequence ID" value="NZ_FUYZ01000001.1"/>
</dbReference>
<name>A0A1T5D3I0_9FLAO</name>
<evidence type="ECO:0000313" key="2">
    <source>
        <dbReference type="Proteomes" id="UP000191112"/>
    </source>
</evidence>